<dbReference type="EMBL" id="BGPR01019689">
    <property type="protein sequence ID" value="GBN82642.1"/>
    <property type="molecule type" value="Genomic_DNA"/>
</dbReference>
<reference evidence="1 2" key="1">
    <citation type="journal article" date="2019" name="Sci. Rep.">
        <title>Orb-weaving spider Araneus ventricosus genome elucidates the spidroin gene catalogue.</title>
        <authorList>
            <person name="Kono N."/>
            <person name="Nakamura H."/>
            <person name="Ohtoshi R."/>
            <person name="Moran D.A.P."/>
            <person name="Shinohara A."/>
            <person name="Yoshida Y."/>
            <person name="Fujiwara M."/>
            <person name="Mori M."/>
            <person name="Tomita M."/>
            <person name="Arakawa K."/>
        </authorList>
    </citation>
    <scope>NUCLEOTIDE SEQUENCE [LARGE SCALE GENOMIC DNA]</scope>
</reference>
<dbReference type="OrthoDB" id="7698356at2759"/>
<dbReference type="InterPro" id="IPR021109">
    <property type="entry name" value="Peptidase_aspartic_dom_sf"/>
</dbReference>
<accession>A0A4Y2S3E3</accession>
<sequence>MKQPINRSKTEKKQVLSSYWKCNRKHVKGKCPAYGKRCHSCNNLNHFSVVCRYKDVKDLVVYESEDNSDYYMNSINVHHIVKCIESASTLKEWNKTLIIEGKPVTFKVDTGVEVNVLPLSIFNLFKPQPKMRKGNVVLKAFGGATIKPVGSISLNCSVDNLNCVIDFIIVANPQVRSLLGINEGVKLDLIHFVNDIEIPNKKKLDQYMNMAFNSIDDFIQNNVELFEGKFMHIADLLSRSFNEKEIQIDDEEIIEIVHTLKKTVADVRPRLRSKKKEFKEATLKHQGFKMVPQYWETGWPNSIDKVPKEARSYFRFRHE</sequence>
<name>A0A4Y2S3E3_ARAVE</name>
<dbReference type="Proteomes" id="UP000499080">
    <property type="component" value="Unassembled WGS sequence"/>
</dbReference>
<keyword evidence="2" id="KW-1185">Reference proteome</keyword>
<dbReference type="SUPFAM" id="SSF50630">
    <property type="entry name" value="Acid proteases"/>
    <property type="match status" value="1"/>
</dbReference>
<evidence type="ECO:0000313" key="2">
    <source>
        <dbReference type="Proteomes" id="UP000499080"/>
    </source>
</evidence>
<comment type="caution">
    <text evidence="1">The sequence shown here is derived from an EMBL/GenBank/DDBJ whole genome shotgun (WGS) entry which is preliminary data.</text>
</comment>
<dbReference type="Gene3D" id="2.40.70.10">
    <property type="entry name" value="Acid Proteases"/>
    <property type="match status" value="1"/>
</dbReference>
<dbReference type="AlphaFoldDB" id="A0A4Y2S3E3"/>
<dbReference type="InterPro" id="IPR050951">
    <property type="entry name" value="Retrovirus_Pol_polyprotein"/>
</dbReference>
<gene>
    <name evidence="1" type="ORF">AVEN_17384_1</name>
</gene>
<dbReference type="PANTHER" id="PTHR37984">
    <property type="entry name" value="PROTEIN CBG26694"/>
    <property type="match status" value="1"/>
</dbReference>
<dbReference type="PANTHER" id="PTHR37984:SF9">
    <property type="entry name" value="INTEGRASE CATALYTIC DOMAIN-CONTAINING PROTEIN"/>
    <property type="match status" value="1"/>
</dbReference>
<protein>
    <recommendedName>
        <fullName evidence="3">Peptidase A2 domain-containing protein</fullName>
    </recommendedName>
</protein>
<evidence type="ECO:0008006" key="3">
    <source>
        <dbReference type="Google" id="ProtNLM"/>
    </source>
</evidence>
<evidence type="ECO:0000313" key="1">
    <source>
        <dbReference type="EMBL" id="GBN82642.1"/>
    </source>
</evidence>
<proteinExistence type="predicted"/>
<organism evidence="1 2">
    <name type="scientific">Araneus ventricosus</name>
    <name type="common">Orbweaver spider</name>
    <name type="synonym">Epeira ventricosa</name>
    <dbReference type="NCBI Taxonomy" id="182803"/>
    <lineage>
        <taxon>Eukaryota</taxon>
        <taxon>Metazoa</taxon>
        <taxon>Ecdysozoa</taxon>
        <taxon>Arthropoda</taxon>
        <taxon>Chelicerata</taxon>
        <taxon>Arachnida</taxon>
        <taxon>Araneae</taxon>
        <taxon>Araneomorphae</taxon>
        <taxon>Entelegynae</taxon>
        <taxon>Araneoidea</taxon>
        <taxon>Araneidae</taxon>
        <taxon>Araneus</taxon>
    </lineage>
</organism>